<dbReference type="GO" id="GO:0009103">
    <property type="term" value="P:lipopolysaccharide biosynthetic process"/>
    <property type="evidence" value="ECO:0007669"/>
    <property type="project" value="TreeGrafter"/>
</dbReference>
<sequence>MATVSVNLFWKIFVFTAAIAFVGTWVVRAVMRRMGVYDAPSESRKIHREPVAYEGGVAIYVAFVAGLLFYQALEGTSLFFRDDIKAMILGATLTVALGVADDLLDLRPVIKLLGQIGIGYVMYRAGFQVERISNPFGQEIQFWPWVSMIGTILWYAILMNGINMIDGLDGLAAGIVAITCITLGAISVDLGQPLAAVLALIGAAACFGFLPFNFNPATIFMGDAGSLLLGFLLASITLLSSSKAPALLTLLIPVLAVALPLFETLFAFVRRILRGQNPFAGDRSHLHHRFLDLGFSVRRTVLIFYYFTAYLGVTAYVLQRLDSRSTILVAILIAIGLLLLANSMGYLRDKSAAR</sequence>
<dbReference type="Proteomes" id="UP000262583">
    <property type="component" value="Chromosome"/>
</dbReference>
<feature type="transmembrane region" description="Helical" evidence="8">
    <location>
        <begin position="12"/>
        <end position="31"/>
    </location>
</feature>
<dbReference type="PROSITE" id="PS01348">
    <property type="entry name" value="MRAY_2"/>
    <property type="match status" value="1"/>
</dbReference>
<dbReference type="EMBL" id="CP030759">
    <property type="protein sequence ID" value="AXA35466.1"/>
    <property type="molecule type" value="Genomic_DNA"/>
</dbReference>
<feature type="transmembrane region" description="Helical" evidence="8">
    <location>
        <begin position="51"/>
        <end position="72"/>
    </location>
</feature>
<evidence type="ECO:0000313" key="9">
    <source>
        <dbReference type="EMBL" id="AXA35466.1"/>
    </source>
</evidence>
<name>A0A2Z4Y3G9_SUMC1</name>
<keyword evidence="7" id="KW-0460">Magnesium</keyword>
<feature type="binding site" evidence="7">
    <location>
        <position position="223"/>
    </location>
    <ligand>
        <name>Mg(2+)</name>
        <dbReference type="ChEBI" id="CHEBI:18420"/>
    </ligand>
</feature>
<keyword evidence="4 8" id="KW-0812">Transmembrane</keyword>
<evidence type="ECO:0000313" key="10">
    <source>
        <dbReference type="Proteomes" id="UP000262583"/>
    </source>
</evidence>
<dbReference type="GO" id="GO:0046872">
    <property type="term" value="F:metal ion binding"/>
    <property type="evidence" value="ECO:0007669"/>
    <property type="project" value="UniProtKB-KW"/>
</dbReference>
<feature type="transmembrane region" description="Helical" evidence="8">
    <location>
        <begin position="170"/>
        <end position="188"/>
    </location>
</feature>
<keyword evidence="5 8" id="KW-1133">Transmembrane helix</keyword>
<reference evidence="9 10" key="1">
    <citation type="submission" date="2018-05" db="EMBL/GenBank/DDBJ databases">
        <title>A metagenomic window into the 2 km-deep terrestrial subsurface aquifer revealed taxonomically and functionally diverse microbial community comprising novel uncultured bacterial lineages.</title>
        <authorList>
            <person name="Kadnikov V.V."/>
            <person name="Mardanov A.V."/>
            <person name="Beletsky A.V."/>
            <person name="Banks D."/>
            <person name="Pimenov N.V."/>
            <person name="Frank Y.A."/>
            <person name="Karnachuk O.V."/>
            <person name="Ravin N.V."/>
        </authorList>
    </citation>
    <scope>NUCLEOTIDE SEQUENCE [LARGE SCALE GENOMIC DNA]</scope>
    <source>
        <strain evidence="9">BY</strain>
    </source>
</reference>
<feature type="transmembrane region" description="Helical" evidence="8">
    <location>
        <begin position="327"/>
        <end position="347"/>
    </location>
</feature>
<keyword evidence="7" id="KW-0479">Metal-binding</keyword>
<keyword evidence="3 9" id="KW-0808">Transferase</keyword>
<dbReference type="Pfam" id="PF00953">
    <property type="entry name" value="Glycos_transf_4"/>
    <property type="match status" value="1"/>
</dbReference>
<protein>
    <submittedName>
        <fullName evidence="9">Undecaprenyl-phosphate N-acetylglucosaminyl 1-phosphate transferase</fullName>
    </submittedName>
</protein>
<evidence type="ECO:0000256" key="6">
    <source>
        <dbReference type="ARBA" id="ARBA00023136"/>
    </source>
</evidence>
<evidence type="ECO:0000256" key="5">
    <source>
        <dbReference type="ARBA" id="ARBA00022989"/>
    </source>
</evidence>
<feature type="transmembrane region" description="Helical" evidence="8">
    <location>
        <begin position="246"/>
        <end position="269"/>
    </location>
</feature>
<proteinExistence type="predicted"/>
<dbReference type="PANTHER" id="PTHR22926:SF3">
    <property type="entry name" value="UNDECAPRENYL-PHOSPHATE ALPHA-N-ACETYLGLUCOSAMINYL 1-PHOSPHATE TRANSFERASE"/>
    <property type="match status" value="1"/>
</dbReference>
<evidence type="ECO:0000256" key="2">
    <source>
        <dbReference type="ARBA" id="ARBA00022475"/>
    </source>
</evidence>
<dbReference type="CDD" id="cd06853">
    <property type="entry name" value="GT_WecA_like"/>
    <property type="match status" value="1"/>
</dbReference>
<dbReference type="GO" id="GO:0016780">
    <property type="term" value="F:phosphotransferase activity, for other substituted phosphate groups"/>
    <property type="evidence" value="ECO:0007669"/>
    <property type="project" value="InterPro"/>
</dbReference>
<dbReference type="InterPro" id="IPR000715">
    <property type="entry name" value="Glycosyl_transferase_4"/>
</dbReference>
<organism evidence="9 10">
    <name type="scientific">Sumerlaea chitinivorans</name>
    <dbReference type="NCBI Taxonomy" id="2250252"/>
    <lineage>
        <taxon>Bacteria</taxon>
        <taxon>Candidatus Sumerlaeota</taxon>
        <taxon>Candidatus Sumerlaeia</taxon>
        <taxon>Candidatus Sumerlaeales</taxon>
        <taxon>Candidatus Sumerlaeaceae</taxon>
        <taxon>Candidatus Sumerlaea</taxon>
    </lineage>
</organism>
<comment type="subcellular location">
    <subcellularLocation>
        <location evidence="1">Cell membrane</location>
        <topology evidence="1">Multi-pass membrane protein</topology>
    </subcellularLocation>
</comment>
<evidence type="ECO:0000256" key="4">
    <source>
        <dbReference type="ARBA" id="ARBA00022692"/>
    </source>
</evidence>
<dbReference type="InterPro" id="IPR018480">
    <property type="entry name" value="PNAcMuramoyl-5peptid_Trfase_CS"/>
</dbReference>
<keyword evidence="6 8" id="KW-0472">Membrane</keyword>
<dbReference type="GO" id="GO:0044038">
    <property type="term" value="P:cell wall macromolecule biosynthetic process"/>
    <property type="evidence" value="ECO:0007669"/>
    <property type="project" value="TreeGrafter"/>
</dbReference>
<feature type="transmembrane region" description="Helical" evidence="8">
    <location>
        <begin position="194"/>
        <end position="212"/>
    </location>
</feature>
<feature type="binding site" evidence="7">
    <location>
        <position position="163"/>
    </location>
    <ligand>
        <name>Mg(2+)</name>
        <dbReference type="ChEBI" id="CHEBI:18420"/>
    </ligand>
</feature>
<evidence type="ECO:0000256" key="8">
    <source>
        <dbReference type="SAM" id="Phobius"/>
    </source>
</evidence>
<dbReference type="GO" id="GO:0071555">
    <property type="term" value="P:cell wall organization"/>
    <property type="evidence" value="ECO:0007669"/>
    <property type="project" value="TreeGrafter"/>
</dbReference>
<feature type="transmembrane region" description="Helical" evidence="8">
    <location>
        <begin position="219"/>
        <end position="240"/>
    </location>
</feature>
<keyword evidence="2" id="KW-1003">Cell membrane</keyword>
<feature type="transmembrane region" description="Helical" evidence="8">
    <location>
        <begin position="290"/>
        <end position="307"/>
    </location>
</feature>
<gene>
    <name evidence="9" type="ORF">BRCON_0689</name>
</gene>
<dbReference type="KEGG" id="schv:BRCON_0689"/>
<comment type="cofactor">
    <cofactor evidence="7">
        <name>Mg(2+)</name>
        <dbReference type="ChEBI" id="CHEBI:18420"/>
    </cofactor>
</comment>
<evidence type="ECO:0000256" key="3">
    <source>
        <dbReference type="ARBA" id="ARBA00022679"/>
    </source>
</evidence>
<feature type="transmembrane region" description="Helical" evidence="8">
    <location>
        <begin position="141"/>
        <end position="158"/>
    </location>
</feature>
<evidence type="ECO:0000256" key="1">
    <source>
        <dbReference type="ARBA" id="ARBA00004651"/>
    </source>
</evidence>
<evidence type="ECO:0000256" key="7">
    <source>
        <dbReference type="PIRSR" id="PIRSR600715-1"/>
    </source>
</evidence>
<dbReference type="AlphaFoldDB" id="A0A2Z4Y3G9"/>
<accession>A0A2Z4Y3G9</accession>
<dbReference type="PANTHER" id="PTHR22926">
    <property type="entry name" value="PHOSPHO-N-ACETYLMURAMOYL-PENTAPEPTIDE-TRANSFERASE"/>
    <property type="match status" value="1"/>
</dbReference>
<dbReference type="GO" id="GO:0005886">
    <property type="term" value="C:plasma membrane"/>
    <property type="evidence" value="ECO:0007669"/>
    <property type="project" value="UniProtKB-SubCell"/>
</dbReference>